<feature type="zinc finger region" description="FLZ-type" evidence="4">
    <location>
        <begin position="336"/>
        <end position="379"/>
    </location>
</feature>
<feature type="region of interest" description="Disordered" evidence="5">
    <location>
        <begin position="1"/>
        <end position="28"/>
    </location>
</feature>
<evidence type="ECO:0000256" key="3">
    <source>
        <dbReference type="ARBA" id="ARBA00022771"/>
    </source>
</evidence>
<protein>
    <submittedName>
        <fullName evidence="7">DUF581 domain-containing protein</fullName>
    </submittedName>
</protein>
<feature type="domain" description="FLZ-type" evidence="6">
    <location>
        <begin position="336"/>
        <end position="379"/>
    </location>
</feature>
<dbReference type="InParanoid" id="A0A1Q3C6U0"/>
<dbReference type="PROSITE" id="PS51795">
    <property type="entry name" value="ZF_FLZ"/>
    <property type="match status" value="1"/>
</dbReference>
<keyword evidence="2" id="KW-0479">Metal-binding</keyword>
<evidence type="ECO:0000256" key="4">
    <source>
        <dbReference type="PROSITE-ProRule" id="PRU01131"/>
    </source>
</evidence>
<evidence type="ECO:0000256" key="5">
    <source>
        <dbReference type="SAM" id="MobiDB-lite"/>
    </source>
</evidence>
<dbReference type="Proteomes" id="UP000187406">
    <property type="component" value="Unassembled WGS sequence"/>
</dbReference>
<keyword evidence="8" id="KW-1185">Reference proteome</keyword>
<keyword evidence="3" id="KW-0863">Zinc-finger</keyword>
<dbReference type="OrthoDB" id="685855at2759"/>
<comment type="caution">
    <text evidence="7">The sequence shown here is derived from an EMBL/GenBank/DDBJ whole genome shotgun (WGS) entry which is preliminary data.</text>
</comment>
<dbReference type="GO" id="GO:0008270">
    <property type="term" value="F:zinc ion binding"/>
    <property type="evidence" value="ECO:0007669"/>
    <property type="project" value="UniProtKB-KW"/>
</dbReference>
<dbReference type="InterPro" id="IPR007650">
    <property type="entry name" value="Zf-FLZ_dom"/>
</dbReference>
<dbReference type="EMBL" id="BDDD01001440">
    <property type="protein sequence ID" value="GAV76006.1"/>
    <property type="molecule type" value="Genomic_DNA"/>
</dbReference>
<feature type="compositionally biased region" description="Low complexity" evidence="5">
    <location>
        <begin position="380"/>
        <end position="389"/>
    </location>
</feature>
<comment type="similarity">
    <text evidence="1">Belongs to the FLZ family.</text>
</comment>
<dbReference type="Pfam" id="PF04570">
    <property type="entry name" value="zf-FLZ"/>
    <property type="match status" value="1"/>
</dbReference>
<reference evidence="8" key="1">
    <citation type="submission" date="2016-04" db="EMBL/GenBank/DDBJ databases">
        <title>Cephalotus genome sequencing.</title>
        <authorList>
            <person name="Fukushima K."/>
            <person name="Hasebe M."/>
            <person name="Fang X."/>
        </authorList>
    </citation>
    <scope>NUCLEOTIDE SEQUENCE [LARGE SCALE GENOMIC DNA]</scope>
    <source>
        <strain evidence="8">cv. St1</strain>
    </source>
</reference>
<proteinExistence type="inferred from homology"/>
<dbReference type="PANTHER" id="PTHR46868:SF3">
    <property type="entry name" value="FCS-LIKE ZINC FINGER 11"/>
    <property type="match status" value="1"/>
</dbReference>
<keyword evidence="3" id="KW-0862">Zinc</keyword>
<name>A0A1Q3C6U0_CEPFO</name>
<evidence type="ECO:0000256" key="2">
    <source>
        <dbReference type="ARBA" id="ARBA00022723"/>
    </source>
</evidence>
<dbReference type="AlphaFoldDB" id="A0A1Q3C6U0"/>
<dbReference type="STRING" id="3775.A0A1Q3C6U0"/>
<dbReference type="FunCoup" id="A0A1Q3C6U0">
    <property type="interactions" value="390"/>
</dbReference>
<gene>
    <name evidence="7" type="ORF">CFOL_v3_19481</name>
</gene>
<feature type="region of interest" description="Disordered" evidence="5">
    <location>
        <begin position="378"/>
        <end position="407"/>
    </location>
</feature>
<organism evidence="7 8">
    <name type="scientific">Cephalotus follicularis</name>
    <name type="common">Albany pitcher plant</name>
    <dbReference type="NCBI Taxonomy" id="3775"/>
    <lineage>
        <taxon>Eukaryota</taxon>
        <taxon>Viridiplantae</taxon>
        <taxon>Streptophyta</taxon>
        <taxon>Embryophyta</taxon>
        <taxon>Tracheophyta</taxon>
        <taxon>Spermatophyta</taxon>
        <taxon>Magnoliopsida</taxon>
        <taxon>eudicotyledons</taxon>
        <taxon>Gunneridae</taxon>
        <taxon>Pentapetalae</taxon>
        <taxon>rosids</taxon>
        <taxon>fabids</taxon>
        <taxon>Oxalidales</taxon>
        <taxon>Cephalotaceae</taxon>
        <taxon>Cephalotus</taxon>
    </lineage>
</organism>
<dbReference type="PANTHER" id="PTHR46868">
    <property type="entry name" value="FCS-LIKE ZINC FINGER 11"/>
    <property type="match status" value="1"/>
</dbReference>
<sequence>MLRKRTRSFHKDRQMGHPTVSDSPGSESYYQSDVLGHSYESYSCFSVPGLLIGLSPNGLSDSESVRSPTSPLDIRVFSNLGKSSRSPRSLHKNWDSNKVGLSIIHSLDGDAKISGEVDLIPSSESKKILHGPQMRTKPPNFERYINSFEAPKSLPKSFAISPHSHLKSPLYKGSSDVIFEIGETLLKPESFGKIRSCSLDSCQSFPVLSGFTDHRTNMSSGNFCSWNKTSQVSSPQLIGGSANSNIFSHIRPNSMSVSIDSGSGYIDSLSASEIELSEDYTRVISHGPNPKTTHIFGDCILKCHSGDSSNYGKNEGNEFELSPSDTSSASLNPSDDFLSFCYSCSKKLEGKDIYIYRGEKAFCSLNCRSHEILIDEEIENSNSKPSENSPKSDDGEELFEPGILVVT</sequence>
<evidence type="ECO:0000313" key="7">
    <source>
        <dbReference type="EMBL" id="GAV76006.1"/>
    </source>
</evidence>
<accession>A0A1Q3C6U0</accession>
<dbReference type="InterPro" id="IPR044585">
    <property type="entry name" value="FLZ10/11"/>
</dbReference>
<evidence type="ECO:0000313" key="8">
    <source>
        <dbReference type="Proteomes" id="UP000187406"/>
    </source>
</evidence>
<evidence type="ECO:0000259" key="6">
    <source>
        <dbReference type="PROSITE" id="PS51795"/>
    </source>
</evidence>
<evidence type="ECO:0000256" key="1">
    <source>
        <dbReference type="ARBA" id="ARBA00009374"/>
    </source>
</evidence>